<proteinExistence type="predicted"/>
<dbReference type="Proteomes" id="UP000445000">
    <property type="component" value="Unassembled WGS sequence"/>
</dbReference>
<accession>A0A829YIS2</accession>
<feature type="transmembrane region" description="Helical" evidence="1">
    <location>
        <begin position="49"/>
        <end position="71"/>
    </location>
</feature>
<comment type="caution">
    <text evidence="2">The sequence shown here is derived from an EMBL/GenBank/DDBJ whole genome shotgun (WGS) entry which is preliminary data.</text>
</comment>
<dbReference type="EMBL" id="BLJN01000005">
    <property type="protein sequence ID" value="GFE82742.1"/>
    <property type="molecule type" value="Genomic_DNA"/>
</dbReference>
<evidence type="ECO:0000313" key="3">
    <source>
        <dbReference type="Proteomes" id="UP000445000"/>
    </source>
</evidence>
<keyword evidence="1" id="KW-0472">Membrane</keyword>
<organism evidence="2 3">
    <name type="scientific">Steroidobacter agaridevorans</name>
    <dbReference type="NCBI Taxonomy" id="2695856"/>
    <lineage>
        <taxon>Bacteria</taxon>
        <taxon>Pseudomonadati</taxon>
        <taxon>Pseudomonadota</taxon>
        <taxon>Gammaproteobacteria</taxon>
        <taxon>Steroidobacterales</taxon>
        <taxon>Steroidobacteraceae</taxon>
        <taxon>Steroidobacter</taxon>
    </lineage>
</organism>
<reference evidence="3" key="1">
    <citation type="submission" date="2020-01" db="EMBL/GenBank/DDBJ databases">
        <title>'Steroidobacter agaridevorans' sp. nov., agar-degrading bacteria isolated from rhizosphere soils.</title>
        <authorList>
            <person name="Ikenaga M."/>
            <person name="Kataoka M."/>
            <person name="Murouchi A."/>
            <person name="Katsuragi S."/>
            <person name="Sakai M."/>
        </authorList>
    </citation>
    <scope>NUCLEOTIDE SEQUENCE [LARGE SCALE GENOMIC DNA]</scope>
    <source>
        <strain evidence="3">YU21-B</strain>
    </source>
</reference>
<feature type="transmembrane region" description="Helical" evidence="1">
    <location>
        <begin position="14"/>
        <end position="37"/>
    </location>
</feature>
<keyword evidence="1" id="KW-1133">Transmembrane helix</keyword>
<protein>
    <submittedName>
        <fullName evidence="2">Uncharacterized protein</fullName>
    </submittedName>
</protein>
<keyword evidence="1" id="KW-0812">Transmembrane</keyword>
<sequence>MAQARDSSILASSLWMILISLVLFFLPAINGLIGGWVGGYKAGSAGRGVGAAVLPSIVVGAALWIMLASYGRPLLGFFGGMAVGLWALISSVSLLIGAAIGGVMAPDRSGLRL</sequence>
<keyword evidence="3" id="KW-1185">Reference proteome</keyword>
<feature type="transmembrane region" description="Helical" evidence="1">
    <location>
        <begin position="83"/>
        <end position="105"/>
    </location>
</feature>
<gene>
    <name evidence="2" type="ORF">GCM10011487_47420</name>
</gene>
<dbReference type="RefSeq" id="WP_161814398.1">
    <property type="nucleotide sequence ID" value="NZ_BLJN01000005.1"/>
</dbReference>
<evidence type="ECO:0000256" key="1">
    <source>
        <dbReference type="SAM" id="Phobius"/>
    </source>
</evidence>
<dbReference type="AlphaFoldDB" id="A0A829YIS2"/>
<name>A0A829YIS2_9GAMM</name>
<evidence type="ECO:0000313" key="2">
    <source>
        <dbReference type="EMBL" id="GFE82742.1"/>
    </source>
</evidence>